<dbReference type="InParanoid" id="A0A401G661"/>
<dbReference type="OrthoDB" id="3247214at2759"/>
<protein>
    <submittedName>
        <fullName evidence="3">Uncharacterized protein</fullName>
    </submittedName>
</protein>
<name>A0A401G661_9APHY</name>
<comment type="caution">
    <text evidence="3">The sequence shown here is derived from an EMBL/GenBank/DDBJ whole genome shotgun (WGS) entry which is preliminary data.</text>
</comment>
<feature type="region of interest" description="Disordered" evidence="1">
    <location>
        <begin position="1"/>
        <end position="71"/>
    </location>
</feature>
<dbReference type="EMBL" id="BFAD01000001">
    <property type="protein sequence ID" value="GBE77644.1"/>
    <property type="molecule type" value="Genomic_DNA"/>
</dbReference>
<keyword evidence="2" id="KW-1133">Transmembrane helix</keyword>
<dbReference type="STRING" id="139825.A0A401G661"/>
<keyword evidence="2" id="KW-0812">Transmembrane</keyword>
<organism evidence="3 4">
    <name type="scientific">Sparassis crispa</name>
    <dbReference type="NCBI Taxonomy" id="139825"/>
    <lineage>
        <taxon>Eukaryota</taxon>
        <taxon>Fungi</taxon>
        <taxon>Dikarya</taxon>
        <taxon>Basidiomycota</taxon>
        <taxon>Agaricomycotina</taxon>
        <taxon>Agaricomycetes</taxon>
        <taxon>Polyporales</taxon>
        <taxon>Sparassidaceae</taxon>
        <taxon>Sparassis</taxon>
    </lineage>
</organism>
<dbReference type="GeneID" id="38774561"/>
<feature type="compositionally biased region" description="Polar residues" evidence="1">
    <location>
        <begin position="114"/>
        <end position="124"/>
    </location>
</feature>
<feature type="compositionally biased region" description="Polar residues" evidence="1">
    <location>
        <begin position="57"/>
        <end position="71"/>
    </location>
</feature>
<keyword evidence="4" id="KW-1185">Reference proteome</keyword>
<accession>A0A401G661</accession>
<feature type="transmembrane region" description="Helical" evidence="2">
    <location>
        <begin position="443"/>
        <end position="462"/>
    </location>
</feature>
<evidence type="ECO:0000256" key="2">
    <source>
        <dbReference type="SAM" id="Phobius"/>
    </source>
</evidence>
<proteinExistence type="predicted"/>
<feature type="compositionally biased region" description="Basic and acidic residues" evidence="1">
    <location>
        <begin position="314"/>
        <end position="334"/>
    </location>
</feature>
<feature type="transmembrane region" description="Helical" evidence="2">
    <location>
        <begin position="414"/>
        <end position="436"/>
    </location>
</feature>
<sequence length="479" mass="51931">MTSPIAPCLSSDISNLSSSPSEGALIVRIRRTLRLGGRNSTTSSRPPPPPTPPPEHSNFTNHNRSRSTSSFWRNKTRLTAFERFVNVVRRKKDGQVVFPPADWFPPTQTVDVQSEAIQGTSTPSPDLDHPTAVPLPLSPASPESSAEEHQLGDVGNPDQFLAEGGETPPEPTFLARKIQTLLSAFPLLSTSVPATPSDSGSGPALVPSNLNSDWKFVSFLSSPSVMNGSIARGRQSVWSVLDMLRGTPTEPSQPGGSATEKGKERATEEQSDENVPENDHSSIMLCGPLLPTPESEVEFARSEIISVQEDEEAPTPRDRPENEMKPTSAGKEERIHVTKGSEKLIWLPSTTKISLEVMWWGYRVYLPPPVLALLDNQHIEASKQAALLTAALKWILDRVPSIAVPLQMRPAFKLLAHLVPYLVYIGSFVAWSWAAIKGFDKGNGVILTATWLLPVALIPGTWGNPETMSAAPADTAVCA</sequence>
<reference evidence="3 4" key="1">
    <citation type="journal article" date="2018" name="Sci. Rep.">
        <title>Genome sequence of the cauliflower mushroom Sparassis crispa (Hanabiratake) and its association with beneficial usage.</title>
        <authorList>
            <person name="Kiyama R."/>
            <person name="Furutani Y."/>
            <person name="Kawaguchi K."/>
            <person name="Nakanishi T."/>
        </authorList>
    </citation>
    <scope>NUCLEOTIDE SEQUENCE [LARGE SCALE GENOMIC DNA]</scope>
</reference>
<dbReference type="Proteomes" id="UP000287166">
    <property type="component" value="Unassembled WGS sequence"/>
</dbReference>
<feature type="compositionally biased region" description="Low complexity" evidence="1">
    <location>
        <begin position="10"/>
        <end position="21"/>
    </location>
</feature>
<evidence type="ECO:0000313" key="3">
    <source>
        <dbReference type="EMBL" id="GBE77644.1"/>
    </source>
</evidence>
<evidence type="ECO:0000256" key="1">
    <source>
        <dbReference type="SAM" id="MobiDB-lite"/>
    </source>
</evidence>
<feature type="compositionally biased region" description="Pro residues" evidence="1">
    <location>
        <begin position="45"/>
        <end position="55"/>
    </location>
</feature>
<feature type="region of interest" description="Disordered" evidence="1">
    <location>
        <begin position="306"/>
        <end position="334"/>
    </location>
</feature>
<feature type="compositionally biased region" description="Low complexity" evidence="1">
    <location>
        <begin position="134"/>
        <end position="144"/>
    </location>
</feature>
<evidence type="ECO:0000313" key="4">
    <source>
        <dbReference type="Proteomes" id="UP000287166"/>
    </source>
</evidence>
<feature type="region of interest" description="Disordered" evidence="1">
    <location>
        <begin position="245"/>
        <end position="283"/>
    </location>
</feature>
<feature type="region of interest" description="Disordered" evidence="1">
    <location>
        <begin position="114"/>
        <end position="171"/>
    </location>
</feature>
<gene>
    <name evidence="3" type="ORF">SCP_0105240</name>
</gene>
<dbReference type="AlphaFoldDB" id="A0A401G661"/>
<keyword evidence="2" id="KW-0472">Membrane</keyword>
<dbReference type="RefSeq" id="XP_027608557.1">
    <property type="nucleotide sequence ID" value="XM_027752756.1"/>
</dbReference>